<dbReference type="Proteomes" id="UP000481153">
    <property type="component" value="Unassembled WGS sequence"/>
</dbReference>
<proteinExistence type="predicted"/>
<evidence type="ECO:0000313" key="1">
    <source>
        <dbReference type="EMBL" id="KAF0726732.1"/>
    </source>
</evidence>
<keyword evidence="2" id="KW-1185">Reference proteome</keyword>
<dbReference type="EMBL" id="VJMJ01000210">
    <property type="protein sequence ID" value="KAF0726732.1"/>
    <property type="molecule type" value="Genomic_DNA"/>
</dbReference>
<organism evidence="1 2">
    <name type="scientific">Aphanomyces euteiches</name>
    <dbReference type="NCBI Taxonomy" id="100861"/>
    <lineage>
        <taxon>Eukaryota</taxon>
        <taxon>Sar</taxon>
        <taxon>Stramenopiles</taxon>
        <taxon>Oomycota</taxon>
        <taxon>Saprolegniomycetes</taxon>
        <taxon>Saprolegniales</taxon>
        <taxon>Verrucalvaceae</taxon>
        <taxon>Aphanomyces</taxon>
    </lineage>
</organism>
<protein>
    <submittedName>
        <fullName evidence="1">Uncharacterized protein</fullName>
    </submittedName>
</protein>
<accession>A0A6G0WHU3</accession>
<reference evidence="1 2" key="1">
    <citation type="submission" date="2019-07" db="EMBL/GenBank/DDBJ databases">
        <title>Genomics analysis of Aphanomyces spp. identifies a new class of oomycete effector associated with host adaptation.</title>
        <authorList>
            <person name="Gaulin E."/>
        </authorList>
    </citation>
    <scope>NUCLEOTIDE SEQUENCE [LARGE SCALE GENOMIC DNA]</scope>
    <source>
        <strain evidence="1 2">ATCC 201684</strain>
    </source>
</reference>
<name>A0A6G0WHU3_9STRA</name>
<dbReference type="VEuPathDB" id="FungiDB:AeMF1_013042"/>
<comment type="caution">
    <text evidence="1">The sequence shown here is derived from an EMBL/GenBank/DDBJ whole genome shotgun (WGS) entry which is preliminary data.</text>
</comment>
<gene>
    <name evidence="1" type="ORF">Ae201684_015128</name>
</gene>
<dbReference type="AlphaFoldDB" id="A0A6G0WHU3"/>
<evidence type="ECO:0000313" key="2">
    <source>
        <dbReference type="Proteomes" id="UP000481153"/>
    </source>
</evidence>
<sequence>MGGSKLQKFLTAQRLQTPLGSTTGHASSSRLTLAYIKSRPPNAKPELWDSFTARKCRNRVDRARVILKSCDDDAYVTREYDAGPINIHADEETVQTAFEHASRARYVTFDADDHALEFVLLNRSAHTEAEQAERALLQEFQAMAGSLVDAHTFNWLVPKVHPSPKRRH</sequence>